<reference evidence="2" key="1">
    <citation type="submission" date="2023-01" db="EMBL/GenBank/DDBJ databases">
        <title>The chitinases involved in constricting ring structure development in the nematode-trapping fungus Drechslerella dactyloides.</title>
        <authorList>
            <person name="Wang R."/>
            <person name="Zhang L."/>
            <person name="Tang P."/>
            <person name="Li S."/>
            <person name="Liang L."/>
        </authorList>
    </citation>
    <scope>NUCLEOTIDE SEQUENCE</scope>
    <source>
        <strain evidence="2">YMF1.00031</strain>
    </source>
</reference>
<proteinExistence type="predicted"/>
<keyword evidence="3" id="KW-1185">Reference proteome</keyword>
<dbReference type="AlphaFoldDB" id="A0AAD6J2Y1"/>
<comment type="caution">
    <text evidence="2">The sequence shown here is derived from an EMBL/GenBank/DDBJ whole genome shotgun (WGS) entry which is preliminary data.</text>
</comment>
<organism evidence="2 3">
    <name type="scientific">Drechslerella dactyloides</name>
    <name type="common">Nematode-trapping fungus</name>
    <name type="synonym">Arthrobotrys dactyloides</name>
    <dbReference type="NCBI Taxonomy" id="74499"/>
    <lineage>
        <taxon>Eukaryota</taxon>
        <taxon>Fungi</taxon>
        <taxon>Dikarya</taxon>
        <taxon>Ascomycota</taxon>
        <taxon>Pezizomycotina</taxon>
        <taxon>Orbiliomycetes</taxon>
        <taxon>Orbiliales</taxon>
        <taxon>Orbiliaceae</taxon>
        <taxon>Drechslerella</taxon>
    </lineage>
</organism>
<feature type="compositionally biased region" description="Low complexity" evidence="1">
    <location>
        <begin position="17"/>
        <end position="60"/>
    </location>
</feature>
<evidence type="ECO:0000313" key="2">
    <source>
        <dbReference type="EMBL" id="KAJ6263360.1"/>
    </source>
</evidence>
<name>A0AAD6J2Y1_DREDA</name>
<sequence>MMQPSILLGPPPPFPDSPADSSPAGASIPGGATSFIPDRAPSFARRPPPSAAAAAASYPPGQRRSAGSDFIHVDRSNNRRIMAGKLNHTLSSSSTAVSSSSSPSGSAAFALSLLAHPDVVVLLQIYLFKLLYLALRIAKFTTS</sequence>
<evidence type="ECO:0000313" key="3">
    <source>
        <dbReference type="Proteomes" id="UP001221413"/>
    </source>
</evidence>
<gene>
    <name evidence="2" type="ORF">Dda_1923</name>
</gene>
<dbReference type="Proteomes" id="UP001221413">
    <property type="component" value="Unassembled WGS sequence"/>
</dbReference>
<feature type="region of interest" description="Disordered" evidence="1">
    <location>
        <begin position="1"/>
        <end position="72"/>
    </location>
</feature>
<dbReference type="EMBL" id="JAQGDS010000002">
    <property type="protein sequence ID" value="KAJ6263360.1"/>
    <property type="molecule type" value="Genomic_DNA"/>
</dbReference>
<protein>
    <submittedName>
        <fullName evidence="2">Uncharacterized protein</fullName>
    </submittedName>
</protein>
<accession>A0AAD6J2Y1</accession>
<evidence type="ECO:0000256" key="1">
    <source>
        <dbReference type="SAM" id="MobiDB-lite"/>
    </source>
</evidence>